<organism evidence="3 4">
    <name type="scientific">Comamonas faecalis</name>
    <dbReference type="NCBI Taxonomy" id="1387849"/>
    <lineage>
        <taxon>Bacteria</taxon>
        <taxon>Pseudomonadati</taxon>
        <taxon>Pseudomonadota</taxon>
        <taxon>Betaproteobacteria</taxon>
        <taxon>Burkholderiales</taxon>
        <taxon>Comamonadaceae</taxon>
        <taxon>Comamonas</taxon>
    </lineage>
</organism>
<name>A0ABP7S0W1_9BURK</name>
<accession>A0ABP7S0W1</accession>
<evidence type="ECO:0000259" key="2">
    <source>
        <dbReference type="PROSITE" id="PS50206"/>
    </source>
</evidence>
<keyword evidence="4" id="KW-1185">Reference proteome</keyword>
<protein>
    <recommendedName>
        <fullName evidence="2">Rhodanese domain-containing protein</fullName>
    </recommendedName>
</protein>
<comment type="caution">
    <text evidence="3">The sequence shown here is derived from an EMBL/GenBank/DDBJ whole genome shotgun (WGS) entry which is preliminary data.</text>
</comment>
<feature type="chain" id="PRO_5046767577" description="Rhodanese domain-containing protein" evidence="1">
    <location>
        <begin position="24"/>
        <end position="148"/>
    </location>
</feature>
<proteinExistence type="predicted"/>
<dbReference type="RefSeq" id="WP_103045810.1">
    <property type="nucleotide sequence ID" value="NZ_BAABBP010000043.1"/>
</dbReference>
<sequence>MLKRKWMQWMAAAIFTVGLPAWAAQTPATLDGVKVVNAAEAQKLQSAGSLLVDTRVAAEYAEKTIKGAKSVPYREKSAKSADFDASQDKFDLSKLPADKGASIVFFCNAGECWKSYKASVAAHGAGYTNLHWLRGGLPEWVAQGLPTQ</sequence>
<evidence type="ECO:0000313" key="4">
    <source>
        <dbReference type="Proteomes" id="UP001501627"/>
    </source>
</evidence>
<feature type="signal peptide" evidence="1">
    <location>
        <begin position="1"/>
        <end position="23"/>
    </location>
</feature>
<dbReference type="PANTHER" id="PTHR44086">
    <property type="entry name" value="THIOSULFATE SULFURTRANSFERASE RDL2, MITOCHONDRIAL-RELATED"/>
    <property type="match status" value="1"/>
</dbReference>
<dbReference type="CDD" id="cd00158">
    <property type="entry name" value="RHOD"/>
    <property type="match status" value="1"/>
</dbReference>
<evidence type="ECO:0000256" key="1">
    <source>
        <dbReference type="SAM" id="SignalP"/>
    </source>
</evidence>
<reference evidence="4" key="1">
    <citation type="journal article" date="2019" name="Int. J. Syst. Evol. Microbiol.">
        <title>The Global Catalogue of Microorganisms (GCM) 10K type strain sequencing project: providing services to taxonomists for standard genome sequencing and annotation.</title>
        <authorList>
            <consortium name="The Broad Institute Genomics Platform"/>
            <consortium name="The Broad Institute Genome Sequencing Center for Infectious Disease"/>
            <person name="Wu L."/>
            <person name="Ma J."/>
        </authorList>
    </citation>
    <scope>NUCLEOTIDE SEQUENCE [LARGE SCALE GENOMIC DNA]</scope>
    <source>
        <strain evidence="4">JCM 17561</strain>
    </source>
</reference>
<feature type="domain" description="Rhodanese" evidence="2">
    <location>
        <begin position="45"/>
        <end position="148"/>
    </location>
</feature>
<dbReference type="PROSITE" id="PS50206">
    <property type="entry name" value="RHODANESE_3"/>
    <property type="match status" value="1"/>
</dbReference>
<dbReference type="EMBL" id="BAABBP010000043">
    <property type="protein sequence ID" value="GAA4005104.1"/>
    <property type="molecule type" value="Genomic_DNA"/>
</dbReference>
<keyword evidence="1" id="KW-0732">Signal</keyword>
<gene>
    <name evidence="3" type="ORF">GCM10022279_31520</name>
</gene>
<dbReference type="SMART" id="SM00450">
    <property type="entry name" value="RHOD"/>
    <property type="match status" value="1"/>
</dbReference>
<dbReference type="PANTHER" id="PTHR44086:SF10">
    <property type="entry name" value="THIOSULFATE SULFURTRANSFERASE_RHODANESE-LIKE DOMAIN-CONTAINING PROTEIN 3"/>
    <property type="match status" value="1"/>
</dbReference>
<dbReference type="InterPro" id="IPR036873">
    <property type="entry name" value="Rhodanese-like_dom_sf"/>
</dbReference>
<dbReference type="InterPro" id="IPR001763">
    <property type="entry name" value="Rhodanese-like_dom"/>
</dbReference>
<evidence type="ECO:0000313" key="3">
    <source>
        <dbReference type="EMBL" id="GAA4005104.1"/>
    </source>
</evidence>
<dbReference type="SUPFAM" id="SSF52821">
    <property type="entry name" value="Rhodanese/Cell cycle control phosphatase"/>
    <property type="match status" value="1"/>
</dbReference>
<dbReference type="Gene3D" id="3.40.250.10">
    <property type="entry name" value="Rhodanese-like domain"/>
    <property type="match status" value="1"/>
</dbReference>
<dbReference type="Pfam" id="PF00581">
    <property type="entry name" value="Rhodanese"/>
    <property type="match status" value="1"/>
</dbReference>
<dbReference type="Proteomes" id="UP001501627">
    <property type="component" value="Unassembled WGS sequence"/>
</dbReference>